<evidence type="ECO:0000256" key="2">
    <source>
        <dbReference type="ARBA" id="ARBA00022679"/>
    </source>
</evidence>
<evidence type="ECO:0000256" key="3">
    <source>
        <dbReference type="ARBA" id="ARBA00022723"/>
    </source>
</evidence>
<keyword evidence="4 10" id="KW-0276">Fatty acid metabolism</keyword>
<reference evidence="12 14" key="1">
    <citation type="journal article" date="2014" name="Genome Announc.">
        <title>Draft Genome Sequences of Two Vibrionaceae Species, Vibrio ponticus C121 and Photobacterium aphoticum C119, Isolated as Coral Reef Microbiota.</title>
        <authorList>
            <person name="Al-saari N."/>
            <person name="Meirelles P.M."/>
            <person name="Mino S."/>
            <person name="Suda W."/>
            <person name="Oshima K."/>
            <person name="Hattori M."/>
            <person name="Ohkuma M."/>
            <person name="Thompson F.L."/>
            <person name="Gomez-Gil B."/>
            <person name="Sawabe T."/>
            <person name="Sawabe T."/>
        </authorList>
    </citation>
    <scope>NUCLEOTIDE SEQUENCE [LARGE SCALE GENOMIC DNA]</scope>
    <source>
        <strain evidence="12 14">JCM 19237</strain>
    </source>
</reference>
<dbReference type="NCBIfam" id="TIGR00516">
    <property type="entry name" value="acpS"/>
    <property type="match status" value="1"/>
</dbReference>
<comment type="catalytic activity">
    <reaction evidence="8 10">
        <text>apo-[ACP] + CoA = holo-[ACP] + adenosine 3',5'-bisphosphate + H(+)</text>
        <dbReference type="Rhea" id="RHEA:12068"/>
        <dbReference type="Rhea" id="RHEA-COMP:9685"/>
        <dbReference type="Rhea" id="RHEA-COMP:9690"/>
        <dbReference type="ChEBI" id="CHEBI:15378"/>
        <dbReference type="ChEBI" id="CHEBI:29999"/>
        <dbReference type="ChEBI" id="CHEBI:57287"/>
        <dbReference type="ChEBI" id="CHEBI:58343"/>
        <dbReference type="ChEBI" id="CHEBI:64479"/>
        <dbReference type="EC" id="2.7.8.7"/>
    </reaction>
</comment>
<dbReference type="InterPro" id="IPR008278">
    <property type="entry name" value="4-PPantetheinyl_Trfase_dom"/>
</dbReference>
<keyword evidence="10" id="KW-0963">Cytoplasm</keyword>
<evidence type="ECO:0000259" key="11">
    <source>
        <dbReference type="Pfam" id="PF01648"/>
    </source>
</evidence>
<dbReference type="GO" id="GO:0000287">
    <property type="term" value="F:magnesium ion binding"/>
    <property type="evidence" value="ECO:0007669"/>
    <property type="project" value="UniProtKB-UniRule"/>
</dbReference>
<comment type="function">
    <text evidence="9">Transfers the 4'-phosphopantetheine moiety from coenzyme A to the 'Ser-36' of acyl-carrier-protein.</text>
</comment>
<evidence type="ECO:0000256" key="5">
    <source>
        <dbReference type="ARBA" id="ARBA00022842"/>
    </source>
</evidence>
<keyword evidence="2 10" id="KW-0808">Transferase</keyword>
<evidence type="ECO:0000256" key="4">
    <source>
        <dbReference type="ARBA" id="ARBA00022832"/>
    </source>
</evidence>
<dbReference type="Pfam" id="PF01648">
    <property type="entry name" value="ACPS"/>
    <property type="match status" value="1"/>
</dbReference>
<keyword evidence="1 10" id="KW-0444">Lipid biosynthesis</keyword>
<dbReference type="STRING" id="754436.JCM19237_4467"/>
<feature type="binding site" evidence="10">
    <location>
        <position position="9"/>
    </location>
    <ligand>
        <name>Mg(2+)</name>
        <dbReference type="ChEBI" id="CHEBI:18420"/>
    </ligand>
</feature>
<protein>
    <recommendedName>
        <fullName evidence="10">Holo-[acyl-carrier-protein] synthase</fullName>
        <shortName evidence="10">Holo-ACP synthase</shortName>
        <ecNumber evidence="10">2.7.8.7</ecNumber>
    </recommendedName>
    <alternativeName>
        <fullName evidence="10">4'-phosphopantetheinyl transferase AcpS</fullName>
    </alternativeName>
</protein>
<keyword evidence="5 10" id="KW-0460">Magnesium</keyword>
<evidence type="ECO:0000256" key="8">
    <source>
        <dbReference type="ARBA" id="ARBA00050875"/>
    </source>
</evidence>
<comment type="cofactor">
    <cofactor evidence="10">
        <name>Mg(2+)</name>
        <dbReference type="ChEBI" id="CHEBI:18420"/>
    </cofactor>
</comment>
<sequence>MAILGLGTDIADIERVSKVYARSGDAFAERVLSPSELAIFHSLKLKERYLAKRFAVKEAGAKALGTGIACGVSFQDFTVSNNDLGKPVLQLSGKAAELAAQMGVNHVHLTIADEKKYAVATVILES</sequence>
<evidence type="ECO:0000313" key="14">
    <source>
        <dbReference type="Proteomes" id="UP000029227"/>
    </source>
</evidence>
<evidence type="ECO:0000313" key="13">
    <source>
        <dbReference type="EMBL" id="KLU98957.1"/>
    </source>
</evidence>
<evidence type="ECO:0000256" key="6">
    <source>
        <dbReference type="ARBA" id="ARBA00023098"/>
    </source>
</evidence>
<evidence type="ECO:0000313" key="12">
    <source>
        <dbReference type="EMBL" id="GAL08234.1"/>
    </source>
</evidence>
<dbReference type="NCBIfam" id="TIGR00556">
    <property type="entry name" value="pantethn_trn"/>
    <property type="match status" value="1"/>
</dbReference>
<accession>A0A090R292</accession>
<evidence type="ECO:0000313" key="15">
    <source>
        <dbReference type="Proteomes" id="UP000036426"/>
    </source>
</evidence>
<keyword evidence="7 10" id="KW-0275">Fatty acid biosynthesis</keyword>
<comment type="function">
    <text evidence="10">Transfers the 4'-phosphopantetheine moiety from coenzyme A to a Ser of acyl-carrier-protein.</text>
</comment>
<dbReference type="EMBL" id="BBMN01000023">
    <property type="protein sequence ID" value="GAL08234.1"/>
    <property type="molecule type" value="Genomic_DNA"/>
</dbReference>
<dbReference type="InterPro" id="IPR037143">
    <property type="entry name" value="4-PPantetheinyl_Trfase_dom_sf"/>
</dbReference>
<dbReference type="PATRIC" id="fig|754436.4.peg.4176"/>
<dbReference type="SUPFAM" id="SSF56214">
    <property type="entry name" value="4'-phosphopantetheinyl transferase"/>
    <property type="match status" value="1"/>
</dbReference>
<dbReference type="Proteomes" id="UP000029227">
    <property type="component" value="Unassembled WGS sequence"/>
</dbReference>
<evidence type="ECO:0000256" key="1">
    <source>
        <dbReference type="ARBA" id="ARBA00022516"/>
    </source>
</evidence>
<keyword evidence="6 10" id="KW-0443">Lipid metabolism</keyword>
<name>A0A090R292_9GAMM</name>
<dbReference type="EC" id="2.7.8.7" evidence="10"/>
<evidence type="ECO:0000256" key="9">
    <source>
        <dbReference type="ARBA" id="ARBA00054726"/>
    </source>
</evidence>
<dbReference type="InterPro" id="IPR004568">
    <property type="entry name" value="Ppantetheine-prot_Trfase_dom"/>
</dbReference>
<feature type="binding site" evidence="10">
    <location>
        <position position="58"/>
    </location>
    <ligand>
        <name>Mg(2+)</name>
        <dbReference type="ChEBI" id="CHEBI:18420"/>
    </ligand>
</feature>
<dbReference type="InterPro" id="IPR002582">
    <property type="entry name" value="ACPS"/>
</dbReference>
<organism evidence="12 14">
    <name type="scientific">Photobacterium aphoticum</name>
    <dbReference type="NCBI Taxonomy" id="754436"/>
    <lineage>
        <taxon>Bacteria</taxon>
        <taxon>Pseudomonadati</taxon>
        <taxon>Pseudomonadota</taxon>
        <taxon>Gammaproteobacteria</taxon>
        <taxon>Vibrionales</taxon>
        <taxon>Vibrionaceae</taxon>
        <taxon>Photobacterium</taxon>
    </lineage>
</organism>
<dbReference type="Gene3D" id="3.90.470.20">
    <property type="entry name" value="4'-phosphopantetheinyl transferase domain"/>
    <property type="match status" value="1"/>
</dbReference>
<dbReference type="eggNOG" id="COG0736">
    <property type="taxonomic scope" value="Bacteria"/>
</dbReference>
<dbReference type="GO" id="GO:0008897">
    <property type="term" value="F:holo-[acyl-carrier-protein] synthase activity"/>
    <property type="evidence" value="ECO:0007669"/>
    <property type="project" value="UniProtKB-UniRule"/>
</dbReference>
<dbReference type="HAMAP" id="MF_00101">
    <property type="entry name" value="AcpS"/>
    <property type="match status" value="1"/>
</dbReference>
<keyword evidence="15" id="KW-1185">Reference proteome</keyword>
<reference evidence="13 15" key="2">
    <citation type="submission" date="2015-05" db="EMBL/GenBank/DDBJ databases">
        <title>Photobacterium galathea sp. nov.</title>
        <authorList>
            <person name="Machado H."/>
            <person name="Gram L."/>
        </authorList>
    </citation>
    <scope>NUCLEOTIDE SEQUENCE [LARGE SCALE GENOMIC DNA]</scope>
    <source>
        <strain evidence="13 15">DSM 25995</strain>
    </source>
</reference>
<comment type="subcellular location">
    <subcellularLocation>
        <location evidence="10">Cytoplasm</location>
    </subcellularLocation>
</comment>
<feature type="domain" description="4'-phosphopantetheinyl transferase" evidence="11">
    <location>
        <begin position="5"/>
        <end position="121"/>
    </location>
</feature>
<comment type="caution">
    <text evidence="12">The sequence shown here is derived from an EMBL/GenBank/DDBJ whole genome shotgun (WGS) entry which is preliminary data.</text>
</comment>
<dbReference type="EMBL" id="LDOV01000040">
    <property type="protein sequence ID" value="KLU98957.1"/>
    <property type="molecule type" value="Genomic_DNA"/>
</dbReference>
<evidence type="ECO:0000256" key="10">
    <source>
        <dbReference type="HAMAP-Rule" id="MF_00101"/>
    </source>
</evidence>
<dbReference type="GO" id="GO:0006633">
    <property type="term" value="P:fatty acid biosynthetic process"/>
    <property type="evidence" value="ECO:0007669"/>
    <property type="project" value="UniProtKB-UniRule"/>
</dbReference>
<evidence type="ECO:0000256" key="7">
    <source>
        <dbReference type="ARBA" id="ARBA00023160"/>
    </source>
</evidence>
<dbReference type="OrthoDB" id="517356at2"/>
<keyword evidence="3 10" id="KW-0479">Metal-binding</keyword>
<dbReference type="GO" id="GO:0005737">
    <property type="term" value="C:cytoplasm"/>
    <property type="evidence" value="ECO:0007669"/>
    <property type="project" value="UniProtKB-SubCell"/>
</dbReference>
<gene>
    <name evidence="10" type="primary">acpS</name>
    <name evidence="13" type="ORF">ABT58_19820</name>
    <name evidence="12" type="ORF">JCM19237_4467</name>
</gene>
<proteinExistence type="inferred from homology"/>
<dbReference type="FunFam" id="3.90.470.20:FF:000001">
    <property type="entry name" value="Holo-[acyl-carrier-protein] synthase"/>
    <property type="match status" value="1"/>
</dbReference>
<comment type="similarity">
    <text evidence="10">Belongs to the P-Pant transferase superfamily. AcpS family.</text>
</comment>
<dbReference type="AlphaFoldDB" id="A0A090R292"/>
<dbReference type="Proteomes" id="UP000036426">
    <property type="component" value="Unassembled WGS sequence"/>
</dbReference>
<dbReference type="RefSeq" id="WP_047876175.1">
    <property type="nucleotide sequence ID" value="NZ_BMYC01000016.1"/>
</dbReference>